<dbReference type="EMBL" id="MN739777">
    <property type="protein sequence ID" value="QHT26025.1"/>
    <property type="molecule type" value="Genomic_DNA"/>
</dbReference>
<reference evidence="2" key="1">
    <citation type="journal article" date="2020" name="Nature">
        <title>Giant virus diversity and host interactions through global metagenomics.</title>
        <authorList>
            <person name="Schulz F."/>
            <person name="Roux S."/>
            <person name="Paez-Espino D."/>
            <person name="Jungbluth S."/>
            <person name="Walsh D.A."/>
            <person name="Denef V.J."/>
            <person name="McMahon K.D."/>
            <person name="Konstantinidis K.T."/>
            <person name="Eloe-Fadrosh E.A."/>
            <person name="Kyrpides N.C."/>
            <person name="Woyke T."/>
        </authorList>
    </citation>
    <scope>NUCLEOTIDE SEQUENCE</scope>
    <source>
        <strain evidence="2">GVMAG-M-3300023179-27</strain>
    </source>
</reference>
<evidence type="ECO:0000313" key="2">
    <source>
        <dbReference type="EMBL" id="QHT26025.1"/>
    </source>
</evidence>
<protein>
    <submittedName>
        <fullName evidence="2">Uncharacterized protein</fullName>
    </submittedName>
</protein>
<name>A0A6C0EFB2_9ZZZZ</name>
<proteinExistence type="predicted"/>
<dbReference type="AlphaFoldDB" id="A0A6C0EFB2"/>
<sequence length="310" mass="37185">MKYTCTPCKYCTTYKHNYDKHLTTKKHIDMMLKQASPNTQNTLLKMQLEKLAVEKLNLQIKLEKSKTENMNDFRKEIKKALEQQSKKTEKVVMEKMNDMLKTDIIKETDEKMTLLKHTIDKSMSSTNYILTHFTHRNGLKKITHEEIHEMLSYCVNKKTKQREIFKTDNHAIKYMQKMYENKELAEYISDRIIDKYYTKSDNRMFFNTDLARNHYIVRCYEGNKYCWVKDASGEMLIAKIIKPIVDEIFDMIDKNIKDDEDIEKKAEYDPLRDFKESQNFDSKEKEKMHKNIIKYISKKFHFKNPTKAIA</sequence>
<accession>A0A6C0EFB2</accession>
<organism evidence="2">
    <name type="scientific">viral metagenome</name>
    <dbReference type="NCBI Taxonomy" id="1070528"/>
    <lineage>
        <taxon>unclassified sequences</taxon>
        <taxon>metagenomes</taxon>
        <taxon>organismal metagenomes</taxon>
    </lineage>
</organism>
<feature type="coiled-coil region" evidence="1">
    <location>
        <begin position="48"/>
        <end position="98"/>
    </location>
</feature>
<evidence type="ECO:0000256" key="1">
    <source>
        <dbReference type="SAM" id="Coils"/>
    </source>
</evidence>
<keyword evidence="1" id="KW-0175">Coiled coil</keyword>